<dbReference type="SUPFAM" id="SSF56281">
    <property type="entry name" value="Metallo-hydrolase/oxidoreductase"/>
    <property type="match status" value="1"/>
</dbReference>
<dbReference type="InterPro" id="IPR036866">
    <property type="entry name" value="RibonucZ/Hydroxyglut_hydro"/>
</dbReference>
<name>A0ABY1Q6F7_9BURK</name>
<keyword evidence="2" id="KW-1185">Reference proteome</keyword>
<dbReference type="PANTHER" id="PTHR43546">
    <property type="entry name" value="UPF0173 METAL-DEPENDENT HYDROLASE MJ1163-RELATED"/>
    <property type="match status" value="1"/>
</dbReference>
<comment type="caution">
    <text evidence="1">The sequence shown here is derived from an EMBL/GenBank/DDBJ whole genome shotgun (WGS) entry which is preliminary data.</text>
</comment>
<evidence type="ECO:0008006" key="3">
    <source>
        <dbReference type="Google" id="ProtNLM"/>
    </source>
</evidence>
<dbReference type="InterPro" id="IPR050114">
    <property type="entry name" value="UPF0173_UPF0282_UlaG_hydrolase"/>
</dbReference>
<gene>
    <name evidence="1" type="ORF">SAMN06295970_105184</name>
</gene>
<evidence type="ECO:0000313" key="1">
    <source>
        <dbReference type="EMBL" id="SMP57946.1"/>
    </source>
</evidence>
<protein>
    <recommendedName>
        <fullName evidence="3">Metal-dependent hydrolase</fullName>
    </recommendedName>
</protein>
<evidence type="ECO:0000313" key="2">
    <source>
        <dbReference type="Proteomes" id="UP001158049"/>
    </source>
</evidence>
<reference evidence="1 2" key="1">
    <citation type="submission" date="2017-05" db="EMBL/GenBank/DDBJ databases">
        <authorList>
            <person name="Varghese N."/>
            <person name="Submissions S."/>
        </authorList>
    </citation>
    <scope>NUCLEOTIDE SEQUENCE [LARGE SCALE GENOMIC DNA]</scope>
    <source>
        <strain evidence="1 2">DSM 26001</strain>
    </source>
</reference>
<dbReference type="EMBL" id="FXUL01000005">
    <property type="protein sequence ID" value="SMP57946.1"/>
    <property type="molecule type" value="Genomic_DNA"/>
</dbReference>
<sequence>MGDTGLFGDMNLIGSYYKPDLVLIPIGGHFVMSPGDAAYATREMIKPKFAIPVHYGTTPQLKGTTAEYIGALGQGATKVFPINPGEKLSF</sequence>
<dbReference type="PANTHER" id="PTHR43546:SF3">
    <property type="entry name" value="UPF0173 METAL-DEPENDENT HYDROLASE MJ1163"/>
    <property type="match status" value="1"/>
</dbReference>
<organism evidence="1 2">
    <name type="scientific">Noviherbaspirillum suwonense</name>
    <dbReference type="NCBI Taxonomy" id="1224511"/>
    <lineage>
        <taxon>Bacteria</taxon>
        <taxon>Pseudomonadati</taxon>
        <taxon>Pseudomonadota</taxon>
        <taxon>Betaproteobacteria</taxon>
        <taxon>Burkholderiales</taxon>
        <taxon>Oxalobacteraceae</taxon>
        <taxon>Noviherbaspirillum</taxon>
    </lineage>
</organism>
<proteinExistence type="predicted"/>
<accession>A0ABY1Q6F7</accession>
<dbReference type="Gene3D" id="3.60.15.10">
    <property type="entry name" value="Ribonuclease Z/Hydroxyacylglutathione hydrolase-like"/>
    <property type="match status" value="1"/>
</dbReference>
<dbReference type="Proteomes" id="UP001158049">
    <property type="component" value="Unassembled WGS sequence"/>
</dbReference>